<proteinExistence type="predicted"/>
<sequence length="103" mass="11857">MNNQHIHQSSDYHTLNDIRLRKAQLRTDITKDGNRIAGLWDELVHKPKDRNTPTQRFSGAISTGAGILDGLILGWKLYRKFSGRQPGNILGKRKFSLFRRKKS</sequence>
<dbReference type="AlphaFoldDB" id="A0A379ECT8"/>
<name>A0A379ECT8_9BACT</name>
<dbReference type="EMBL" id="UGTM01000002">
    <property type="protein sequence ID" value="SUB93892.1"/>
    <property type="molecule type" value="Genomic_DNA"/>
</dbReference>
<gene>
    <name evidence="1" type="ORF">NCTC13067_01749</name>
</gene>
<protein>
    <submittedName>
        <fullName evidence="1">Uncharacterized protein</fullName>
    </submittedName>
</protein>
<evidence type="ECO:0000313" key="1">
    <source>
        <dbReference type="EMBL" id="SUB93892.1"/>
    </source>
</evidence>
<dbReference type="RefSeq" id="WP_025067356.1">
    <property type="nucleotide sequence ID" value="NZ_CAJPOG010000001.1"/>
</dbReference>
<reference evidence="1 2" key="1">
    <citation type="submission" date="2018-06" db="EMBL/GenBank/DDBJ databases">
        <authorList>
            <consortium name="Pathogen Informatics"/>
            <person name="Doyle S."/>
        </authorList>
    </citation>
    <scope>NUCLEOTIDE SEQUENCE [LARGE SCALE GENOMIC DNA]</scope>
    <source>
        <strain evidence="1 2">NCTC13067</strain>
    </source>
</reference>
<accession>A0A379ECT8</accession>
<dbReference type="Proteomes" id="UP000255469">
    <property type="component" value="Unassembled WGS sequence"/>
</dbReference>
<organism evidence="1 2">
    <name type="scientific">Prevotella denticola</name>
    <dbReference type="NCBI Taxonomy" id="28129"/>
    <lineage>
        <taxon>Bacteria</taxon>
        <taxon>Pseudomonadati</taxon>
        <taxon>Bacteroidota</taxon>
        <taxon>Bacteroidia</taxon>
        <taxon>Bacteroidales</taxon>
        <taxon>Prevotellaceae</taxon>
        <taxon>Prevotella</taxon>
    </lineage>
</organism>
<evidence type="ECO:0000313" key="2">
    <source>
        <dbReference type="Proteomes" id="UP000255469"/>
    </source>
</evidence>